<feature type="compositionally biased region" description="Basic and acidic residues" evidence="6">
    <location>
        <begin position="99"/>
        <end position="117"/>
    </location>
</feature>
<dbReference type="AlphaFoldDB" id="A0A1M2V6H1"/>
<keyword evidence="3" id="KW-0805">Transcription regulation</keyword>
<dbReference type="STRING" id="154538.A0A1M2V6H1"/>
<accession>A0A1M2V6H1</accession>
<feature type="compositionally biased region" description="Polar residues" evidence="6">
    <location>
        <begin position="1"/>
        <end position="10"/>
    </location>
</feature>
<feature type="region of interest" description="Disordered" evidence="6">
    <location>
        <begin position="1"/>
        <end position="209"/>
    </location>
</feature>
<comment type="subcellular location">
    <subcellularLocation>
        <location evidence="1">Nucleus</location>
    </subcellularLocation>
</comment>
<name>A0A1M2V6H1_TRAPU</name>
<evidence type="ECO:0000313" key="7">
    <source>
        <dbReference type="EMBL" id="OJT03184.1"/>
    </source>
</evidence>
<dbReference type="Proteomes" id="UP000184267">
    <property type="component" value="Unassembled WGS sequence"/>
</dbReference>
<feature type="compositionally biased region" description="Low complexity" evidence="6">
    <location>
        <begin position="184"/>
        <end position="193"/>
    </location>
</feature>
<evidence type="ECO:0000256" key="4">
    <source>
        <dbReference type="ARBA" id="ARBA00023163"/>
    </source>
</evidence>
<dbReference type="GO" id="GO:0000981">
    <property type="term" value="F:DNA-binding transcription factor activity, RNA polymerase II-specific"/>
    <property type="evidence" value="ECO:0007669"/>
    <property type="project" value="InterPro"/>
</dbReference>
<sequence length="668" mass="74377">MSNDRPNNSQHLKRPRATSSEPTSPADLPQTPSSYAYQEPSSSSHTTIREGRAPSTTADLSDSPETGFKRPRVHLAPDQPLTTSGKPRERVYVARTRKVRCDGGKPECHNCSRRTDRTGGTCSYDAAPTRRGKDRTPGARKLAPLTPKKTRTTRSRLEEDAKKKKASREPGSSRYRGPMDNDEAGPSAGARRPAALERELPHRTPRDIPTGDARFEFAVDSVLRKPAGSVLRHQTYSTYLDRRFALAEDDTNREDSPSSAISTEPSIVFTRETWWDALLALYAAPLDRPSAVPALTHDLRNSTSERIAVDLRSLFQSSIHWYSFIHIPRFFASLFNPSARRTIQPSLILATLALATFAKSSETELGARGRDKALRLIDQAHATFSASVNSGWIDVGLVQAAWMLAVFEMQAHAKLCAPRTREAMARLDSLIHCLSLTMLDIDDPRTTVFMPRAVPIVPSNVPLTIPAYSAYDPSTLTAVSSSGSEGIDEVPKGRWRCECHTSSLGHQWPLVKNLAPQWAPMPMWPREISEGEMLKEECRRLVWASVMIAATHSTKSTAGTDWEPQHLWIKDPSNDQYALLFPGESIAPPGTLSVASSKDSVWALYIRTLLLWHSSLRMRSDVRMSNADRAQYSISVWLEVDNIEDTLDRHSCSIETGFLAQVREILFK</sequence>
<reference evidence="7 8" key="1">
    <citation type="submission" date="2016-10" db="EMBL/GenBank/DDBJ databases">
        <title>Genome sequence of the basidiomycete white-rot fungus Trametes pubescens.</title>
        <authorList>
            <person name="Makela M.R."/>
            <person name="Granchi Z."/>
            <person name="Peng M."/>
            <person name="De Vries R.P."/>
            <person name="Grigoriev I."/>
            <person name="Riley R."/>
            <person name="Hilden K."/>
        </authorList>
    </citation>
    <scope>NUCLEOTIDE SEQUENCE [LARGE SCALE GENOMIC DNA]</scope>
    <source>
        <strain evidence="7 8">FBCC735</strain>
    </source>
</reference>
<dbReference type="InterPro" id="IPR050815">
    <property type="entry name" value="TF_fung"/>
</dbReference>
<dbReference type="Gene3D" id="4.10.240.10">
    <property type="entry name" value="Zn(2)-C6 fungal-type DNA-binding domain"/>
    <property type="match status" value="1"/>
</dbReference>
<evidence type="ECO:0000256" key="1">
    <source>
        <dbReference type="ARBA" id="ARBA00004123"/>
    </source>
</evidence>
<dbReference type="GO" id="GO:0005634">
    <property type="term" value="C:nucleus"/>
    <property type="evidence" value="ECO:0007669"/>
    <property type="project" value="UniProtKB-SubCell"/>
</dbReference>
<dbReference type="OMA" id="MWPREIS"/>
<evidence type="ECO:0000313" key="8">
    <source>
        <dbReference type="Proteomes" id="UP000184267"/>
    </source>
</evidence>
<feature type="compositionally biased region" description="Basic and acidic residues" evidence="6">
    <location>
        <begin position="194"/>
        <end position="206"/>
    </location>
</feature>
<feature type="compositionally biased region" description="Polar residues" evidence="6">
    <location>
        <begin position="54"/>
        <end position="64"/>
    </location>
</feature>
<keyword evidence="8" id="KW-1185">Reference proteome</keyword>
<evidence type="ECO:0000256" key="3">
    <source>
        <dbReference type="ARBA" id="ARBA00023015"/>
    </source>
</evidence>
<dbReference type="InterPro" id="IPR001138">
    <property type="entry name" value="Zn2Cys6_DnaBD"/>
</dbReference>
<gene>
    <name evidence="7" type="ORF">TRAPUB_6232</name>
</gene>
<evidence type="ECO:0008006" key="9">
    <source>
        <dbReference type="Google" id="ProtNLM"/>
    </source>
</evidence>
<dbReference type="GO" id="GO:0008270">
    <property type="term" value="F:zinc ion binding"/>
    <property type="evidence" value="ECO:0007669"/>
    <property type="project" value="InterPro"/>
</dbReference>
<keyword evidence="5" id="KW-0539">Nucleus</keyword>
<dbReference type="CDD" id="cd12148">
    <property type="entry name" value="fungal_TF_MHR"/>
    <property type="match status" value="1"/>
</dbReference>
<evidence type="ECO:0000256" key="6">
    <source>
        <dbReference type="SAM" id="MobiDB-lite"/>
    </source>
</evidence>
<protein>
    <recommendedName>
        <fullName evidence="9">Zn(2)-C6 fungal-type domain-containing protein</fullName>
    </recommendedName>
</protein>
<dbReference type="CDD" id="cd00067">
    <property type="entry name" value="GAL4"/>
    <property type="match status" value="1"/>
</dbReference>
<dbReference type="InterPro" id="IPR036864">
    <property type="entry name" value="Zn2-C6_fun-type_DNA-bd_sf"/>
</dbReference>
<comment type="caution">
    <text evidence="7">The sequence shown here is derived from an EMBL/GenBank/DDBJ whole genome shotgun (WGS) entry which is preliminary data.</text>
</comment>
<dbReference type="PANTHER" id="PTHR47338">
    <property type="entry name" value="ZN(II)2CYS6 TRANSCRIPTION FACTOR (EUROFUNG)-RELATED"/>
    <property type="match status" value="1"/>
</dbReference>
<evidence type="ECO:0000256" key="2">
    <source>
        <dbReference type="ARBA" id="ARBA00022723"/>
    </source>
</evidence>
<evidence type="ECO:0000256" key="5">
    <source>
        <dbReference type="ARBA" id="ARBA00023242"/>
    </source>
</evidence>
<proteinExistence type="predicted"/>
<keyword evidence="2" id="KW-0479">Metal-binding</keyword>
<dbReference type="OrthoDB" id="2123952at2759"/>
<keyword evidence="4" id="KW-0804">Transcription</keyword>
<organism evidence="7 8">
    <name type="scientific">Trametes pubescens</name>
    <name type="common">White-rot fungus</name>
    <dbReference type="NCBI Taxonomy" id="154538"/>
    <lineage>
        <taxon>Eukaryota</taxon>
        <taxon>Fungi</taxon>
        <taxon>Dikarya</taxon>
        <taxon>Basidiomycota</taxon>
        <taxon>Agaricomycotina</taxon>
        <taxon>Agaricomycetes</taxon>
        <taxon>Polyporales</taxon>
        <taxon>Polyporaceae</taxon>
        <taxon>Trametes</taxon>
    </lineage>
</organism>
<dbReference type="EMBL" id="MNAD01001626">
    <property type="protein sequence ID" value="OJT03184.1"/>
    <property type="molecule type" value="Genomic_DNA"/>
</dbReference>
<dbReference type="PANTHER" id="PTHR47338:SF5">
    <property type="entry name" value="ZN(II)2CYS6 TRANSCRIPTION FACTOR (EUROFUNG)"/>
    <property type="match status" value="1"/>
</dbReference>
<feature type="compositionally biased region" description="Low complexity" evidence="6">
    <location>
        <begin position="32"/>
        <end position="44"/>
    </location>
</feature>